<dbReference type="InterPro" id="IPR008507">
    <property type="entry name" value="DUF789"/>
</dbReference>
<reference evidence="2" key="1">
    <citation type="submission" date="2021-01" db="UniProtKB">
        <authorList>
            <consortium name="EnsemblPlants"/>
        </authorList>
    </citation>
    <scope>IDENTIFICATION</scope>
</reference>
<proteinExistence type="predicted"/>
<dbReference type="Gramene" id="Kaladp0278s0034.1.v1.1">
    <property type="protein sequence ID" value="Kaladp0278s0034.1.v1.1"/>
    <property type="gene ID" value="Kaladp0278s0034.v1.1"/>
</dbReference>
<dbReference type="PANTHER" id="PTHR31343">
    <property type="entry name" value="T15D22.8"/>
    <property type="match status" value="1"/>
</dbReference>
<dbReference type="PANTHER" id="PTHR31343:SF29">
    <property type="entry name" value="DUF789 DOMAIN-CONTAINING PROTEIN"/>
    <property type="match status" value="1"/>
</dbReference>
<dbReference type="Proteomes" id="UP000594263">
    <property type="component" value="Unplaced"/>
</dbReference>
<sequence>MLYHWQPFGKDDDCVECFTLGDLWGCYDEWSAYGVGTPLVLDDGEILVQYFAPYLSAIQISITAPSLSLRNNTSRIGFERVLSFSDESESDKLSRSTSNNSSGWEASSDEYLDFSILSSPAVIDKLGQVILGPDPLEETP</sequence>
<dbReference type="AlphaFoldDB" id="A0A7N0VAF8"/>
<feature type="region of interest" description="Disordered" evidence="1">
    <location>
        <begin position="84"/>
        <end position="106"/>
    </location>
</feature>
<evidence type="ECO:0000256" key="1">
    <source>
        <dbReference type="SAM" id="MobiDB-lite"/>
    </source>
</evidence>
<organism evidence="2 3">
    <name type="scientific">Kalanchoe fedtschenkoi</name>
    <name type="common">Lavender scallops</name>
    <name type="synonym">South American air plant</name>
    <dbReference type="NCBI Taxonomy" id="63787"/>
    <lineage>
        <taxon>Eukaryota</taxon>
        <taxon>Viridiplantae</taxon>
        <taxon>Streptophyta</taxon>
        <taxon>Embryophyta</taxon>
        <taxon>Tracheophyta</taxon>
        <taxon>Spermatophyta</taxon>
        <taxon>Magnoliopsida</taxon>
        <taxon>eudicotyledons</taxon>
        <taxon>Gunneridae</taxon>
        <taxon>Pentapetalae</taxon>
        <taxon>Saxifragales</taxon>
        <taxon>Crassulaceae</taxon>
        <taxon>Kalanchoe</taxon>
    </lineage>
</organism>
<accession>A0A7N0VAF8</accession>
<name>A0A7N0VAF8_KALFE</name>
<evidence type="ECO:0000313" key="2">
    <source>
        <dbReference type="EnsemblPlants" id="Kaladp0278s0034.1.v1.1"/>
    </source>
</evidence>
<dbReference type="EnsemblPlants" id="Kaladp0278s0034.1.v1.1">
    <property type="protein sequence ID" value="Kaladp0278s0034.1.v1.1"/>
    <property type="gene ID" value="Kaladp0278s0034.v1.1"/>
</dbReference>
<feature type="compositionally biased region" description="Polar residues" evidence="1">
    <location>
        <begin position="95"/>
        <end position="105"/>
    </location>
</feature>
<evidence type="ECO:0000313" key="3">
    <source>
        <dbReference type="Proteomes" id="UP000594263"/>
    </source>
</evidence>
<protein>
    <submittedName>
        <fullName evidence="2">Uncharacterized protein</fullName>
    </submittedName>
</protein>
<dbReference type="Pfam" id="PF05623">
    <property type="entry name" value="DUF789"/>
    <property type="match status" value="1"/>
</dbReference>
<keyword evidence="3" id="KW-1185">Reference proteome</keyword>